<dbReference type="SUPFAM" id="SSF47459">
    <property type="entry name" value="HLH, helix-loop-helix DNA-binding domain"/>
    <property type="match status" value="1"/>
</dbReference>
<dbReference type="PANTHER" id="PTHR46772:SF8">
    <property type="entry name" value="TRANSCRIPTION FACTOR BHLH95"/>
    <property type="match status" value="1"/>
</dbReference>
<dbReference type="Proteomes" id="UP000298652">
    <property type="component" value="Chromosome 1"/>
</dbReference>
<name>A0A4U6WCN2_SETVI</name>
<organism evidence="7 8">
    <name type="scientific">Setaria viridis</name>
    <name type="common">Green bristlegrass</name>
    <name type="synonym">Setaria italica subsp. viridis</name>
    <dbReference type="NCBI Taxonomy" id="4556"/>
    <lineage>
        <taxon>Eukaryota</taxon>
        <taxon>Viridiplantae</taxon>
        <taxon>Streptophyta</taxon>
        <taxon>Embryophyta</taxon>
        <taxon>Tracheophyta</taxon>
        <taxon>Spermatophyta</taxon>
        <taxon>Magnoliopsida</taxon>
        <taxon>Liliopsida</taxon>
        <taxon>Poales</taxon>
        <taxon>Poaceae</taxon>
        <taxon>PACMAD clade</taxon>
        <taxon>Panicoideae</taxon>
        <taxon>Panicodae</taxon>
        <taxon>Paniceae</taxon>
        <taxon>Cenchrinae</taxon>
        <taxon>Setaria</taxon>
    </lineage>
</organism>
<evidence type="ECO:0000313" key="7">
    <source>
        <dbReference type="EMBL" id="TKW39634.1"/>
    </source>
</evidence>
<dbReference type="PROSITE" id="PS50888">
    <property type="entry name" value="BHLH"/>
    <property type="match status" value="1"/>
</dbReference>
<keyword evidence="4" id="KW-0175">Coiled coil</keyword>
<evidence type="ECO:0000313" key="8">
    <source>
        <dbReference type="Proteomes" id="UP000298652"/>
    </source>
</evidence>
<dbReference type="GO" id="GO:0046983">
    <property type="term" value="F:protein dimerization activity"/>
    <property type="evidence" value="ECO:0007669"/>
    <property type="project" value="InterPro"/>
</dbReference>
<dbReference type="InterPro" id="IPR044278">
    <property type="entry name" value="BHLH95-like"/>
</dbReference>
<feature type="compositionally biased region" description="Basic and acidic residues" evidence="5">
    <location>
        <begin position="1"/>
        <end position="10"/>
    </location>
</feature>
<feature type="domain" description="BHLH" evidence="6">
    <location>
        <begin position="99"/>
        <end position="149"/>
    </location>
</feature>
<dbReference type="Gene3D" id="4.10.280.10">
    <property type="entry name" value="Helix-loop-helix DNA-binding domain"/>
    <property type="match status" value="1"/>
</dbReference>
<keyword evidence="2" id="KW-0805">Transcription regulation</keyword>
<evidence type="ECO:0000256" key="2">
    <source>
        <dbReference type="ARBA" id="ARBA00023015"/>
    </source>
</evidence>
<dbReference type="InterPro" id="IPR011598">
    <property type="entry name" value="bHLH_dom"/>
</dbReference>
<protein>
    <recommendedName>
        <fullName evidence="6">BHLH domain-containing protein</fullName>
    </recommendedName>
</protein>
<dbReference type="EMBL" id="CM016552">
    <property type="protein sequence ID" value="TKW39634.1"/>
    <property type="molecule type" value="Genomic_DNA"/>
</dbReference>
<evidence type="ECO:0000256" key="1">
    <source>
        <dbReference type="ARBA" id="ARBA00005510"/>
    </source>
</evidence>
<feature type="coiled-coil region" evidence="4">
    <location>
        <begin position="139"/>
        <end position="169"/>
    </location>
</feature>
<evidence type="ECO:0000256" key="3">
    <source>
        <dbReference type="ARBA" id="ARBA00023163"/>
    </source>
</evidence>
<dbReference type="InterPro" id="IPR045239">
    <property type="entry name" value="bHLH95_bHLH"/>
</dbReference>
<dbReference type="GO" id="GO:0009960">
    <property type="term" value="P:endosperm development"/>
    <property type="evidence" value="ECO:0007669"/>
    <property type="project" value="InterPro"/>
</dbReference>
<evidence type="ECO:0000256" key="5">
    <source>
        <dbReference type="SAM" id="MobiDB-lite"/>
    </source>
</evidence>
<dbReference type="GO" id="GO:0003700">
    <property type="term" value="F:DNA-binding transcription factor activity"/>
    <property type="evidence" value="ECO:0007669"/>
    <property type="project" value="InterPro"/>
</dbReference>
<dbReference type="CDD" id="cd11393">
    <property type="entry name" value="bHLH_AtbHLH_like"/>
    <property type="match status" value="1"/>
</dbReference>
<feature type="region of interest" description="Disordered" evidence="5">
    <location>
        <begin position="1"/>
        <end position="94"/>
    </location>
</feature>
<dbReference type="Pfam" id="PF00010">
    <property type="entry name" value="HLH"/>
    <property type="match status" value="1"/>
</dbReference>
<dbReference type="SMART" id="SM00353">
    <property type="entry name" value="HLH"/>
    <property type="match status" value="1"/>
</dbReference>
<evidence type="ECO:0000259" key="6">
    <source>
        <dbReference type="PROSITE" id="PS50888"/>
    </source>
</evidence>
<proteinExistence type="inferred from homology"/>
<keyword evidence="3" id="KW-0804">Transcription</keyword>
<dbReference type="AlphaFoldDB" id="A0A4U6WCN2"/>
<comment type="similarity">
    <text evidence="1">Belongs to the bHLH protein family.</text>
</comment>
<reference evidence="7" key="1">
    <citation type="submission" date="2019-03" db="EMBL/GenBank/DDBJ databases">
        <title>WGS assembly of Setaria viridis.</title>
        <authorList>
            <person name="Huang P."/>
            <person name="Jenkins J."/>
            <person name="Grimwood J."/>
            <person name="Barry K."/>
            <person name="Healey A."/>
            <person name="Mamidi S."/>
            <person name="Sreedasyam A."/>
            <person name="Shu S."/>
            <person name="Feldman M."/>
            <person name="Wu J."/>
            <person name="Yu Y."/>
            <person name="Chen C."/>
            <person name="Johnson J."/>
            <person name="Rokhsar D."/>
            <person name="Baxter I."/>
            <person name="Schmutz J."/>
            <person name="Brutnell T."/>
            <person name="Kellogg E."/>
        </authorList>
    </citation>
    <scope>NUCLEOTIDE SEQUENCE [LARGE SCALE GENOMIC DNA]</scope>
</reference>
<dbReference type="InterPro" id="IPR036638">
    <property type="entry name" value="HLH_DNA-bd_sf"/>
</dbReference>
<accession>A0A4U6WCN2</accession>
<dbReference type="PANTHER" id="PTHR46772">
    <property type="entry name" value="BHLH DOMAIN-CONTAINING PROTEIN"/>
    <property type="match status" value="1"/>
</dbReference>
<gene>
    <name evidence="7" type="ORF">SEVIR_1G192200v2</name>
</gene>
<keyword evidence="8" id="KW-1185">Reference proteome</keyword>
<dbReference type="Gramene" id="TKW39634">
    <property type="protein sequence ID" value="TKW39634"/>
    <property type="gene ID" value="SEVIR_1G192200v2"/>
</dbReference>
<sequence>MAQDGPHGHQDTTSSNERSFVPPTAVNFVGPAENNNGGSKIGSPVTMDAGKGKEVIPNAIQGGEHGSPSGGEANAGRSGGKNAGNGLAKGESSMAADDGNLKVNIIIERERRRKMKGMFNSLLDLMPHVPKKVDQVTLVDETINFIKSLEQTKAQLEKKKQEQVLVRQAAASSMSMPRTAHGMAALSDGWDPLPQQKPDASAAAAAGPLEFQTWSAPNVVLSVLTNDEAVINICAPRQPHMLTLVLSVLSKYKIDVTSMQVVADTAESLLTINTRVNGASSKNPSAEDIYKLAVSEIVVMLSS</sequence>
<dbReference type="OMA" id="FDIWSSR"/>
<evidence type="ECO:0000256" key="4">
    <source>
        <dbReference type="SAM" id="Coils"/>
    </source>
</evidence>